<evidence type="ECO:0000313" key="11">
    <source>
        <dbReference type="Proteomes" id="UP000837803"/>
    </source>
</evidence>
<evidence type="ECO:0000313" key="10">
    <source>
        <dbReference type="EMBL" id="CAH0999766.1"/>
    </source>
</evidence>
<keyword evidence="4 8" id="KW-0479">Metal-binding</keyword>
<comment type="caution">
    <text evidence="10">The sequence shown here is derived from an EMBL/GenBank/DDBJ whole genome shotgun (WGS) entry which is preliminary data.</text>
</comment>
<evidence type="ECO:0000259" key="9">
    <source>
        <dbReference type="PROSITE" id="PS51747"/>
    </source>
</evidence>
<comment type="catalytic activity">
    <reaction evidence="7 8">
        <text>adenosine(34) in tRNA + H2O + H(+) = inosine(34) in tRNA + NH4(+)</text>
        <dbReference type="Rhea" id="RHEA:43168"/>
        <dbReference type="Rhea" id="RHEA-COMP:10373"/>
        <dbReference type="Rhea" id="RHEA-COMP:10374"/>
        <dbReference type="ChEBI" id="CHEBI:15377"/>
        <dbReference type="ChEBI" id="CHEBI:15378"/>
        <dbReference type="ChEBI" id="CHEBI:28938"/>
        <dbReference type="ChEBI" id="CHEBI:74411"/>
        <dbReference type="ChEBI" id="CHEBI:82852"/>
        <dbReference type="EC" id="3.5.4.33"/>
    </reaction>
</comment>
<keyword evidence="3 8" id="KW-0819">tRNA processing</keyword>
<dbReference type="InterPro" id="IPR016193">
    <property type="entry name" value="Cytidine_deaminase-like"/>
</dbReference>
<dbReference type="PANTHER" id="PTHR11079">
    <property type="entry name" value="CYTOSINE DEAMINASE FAMILY MEMBER"/>
    <property type="match status" value="1"/>
</dbReference>
<dbReference type="SUPFAM" id="SSF53927">
    <property type="entry name" value="Cytidine deaminase-like"/>
    <property type="match status" value="1"/>
</dbReference>
<evidence type="ECO:0000256" key="7">
    <source>
        <dbReference type="ARBA" id="ARBA00048045"/>
    </source>
</evidence>
<feature type="binding site" evidence="8">
    <location>
        <position position="56"/>
    </location>
    <ligand>
        <name>Zn(2+)</name>
        <dbReference type="ChEBI" id="CHEBI:29105"/>
        <note>catalytic</note>
    </ligand>
</feature>
<dbReference type="PROSITE" id="PS00903">
    <property type="entry name" value="CYT_DCMP_DEAMINASES_1"/>
    <property type="match status" value="1"/>
</dbReference>
<organism evidence="10 11">
    <name type="scientific">Neolewinella maritima</name>
    <dbReference type="NCBI Taxonomy" id="1383882"/>
    <lineage>
        <taxon>Bacteria</taxon>
        <taxon>Pseudomonadati</taxon>
        <taxon>Bacteroidota</taxon>
        <taxon>Saprospiria</taxon>
        <taxon>Saprospirales</taxon>
        <taxon>Lewinellaceae</taxon>
        <taxon>Neolewinella</taxon>
    </lineage>
</organism>
<dbReference type="RefSeq" id="WP_238749979.1">
    <property type="nucleotide sequence ID" value="NZ_CAKLPZ010000001.1"/>
</dbReference>
<evidence type="ECO:0000256" key="8">
    <source>
        <dbReference type="HAMAP-Rule" id="MF_00972"/>
    </source>
</evidence>
<dbReference type="GO" id="GO:0052717">
    <property type="term" value="F:tRNA-specific adenosine-34 deaminase activity"/>
    <property type="evidence" value="ECO:0007669"/>
    <property type="project" value="UniProtKB-EC"/>
</dbReference>
<evidence type="ECO:0000256" key="1">
    <source>
        <dbReference type="ARBA" id="ARBA00010669"/>
    </source>
</evidence>
<dbReference type="PROSITE" id="PS51747">
    <property type="entry name" value="CYT_DCMP_DEAMINASES_2"/>
    <property type="match status" value="1"/>
</dbReference>
<gene>
    <name evidence="8 10" type="primary">tadA</name>
    <name evidence="10" type="ORF">LEM8419_01066</name>
</gene>
<dbReference type="PANTHER" id="PTHR11079:SF202">
    <property type="entry name" value="TRNA-SPECIFIC ADENOSINE DEAMINASE"/>
    <property type="match status" value="1"/>
</dbReference>
<dbReference type="Proteomes" id="UP000837803">
    <property type="component" value="Unassembled WGS sequence"/>
</dbReference>
<comment type="similarity">
    <text evidence="1">Belongs to the cytidine and deoxycytidylate deaminase family. ADAT2 subfamily.</text>
</comment>
<accession>A0ABN8F4S2</accession>
<name>A0ABN8F4S2_9BACT</name>
<dbReference type="EMBL" id="CAKLPZ010000001">
    <property type="protein sequence ID" value="CAH0999766.1"/>
    <property type="molecule type" value="Genomic_DNA"/>
</dbReference>
<dbReference type="HAMAP" id="MF_00972">
    <property type="entry name" value="tRNA_aden_deaminase"/>
    <property type="match status" value="1"/>
</dbReference>
<protein>
    <recommendedName>
        <fullName evidence="8">tRNA-specific adenosine deaminase</fullName>
        <ecNumber evidence="8">3.5.4.33</ecNumber>
    </recommendedName>
</protein>
<evidence type="ECO:0000256" key="6">
    <source>
        <dbReference type="ARBA" id="ARBA00022833"/>
    </source>
</evidence>
<dbReference type="InterPro" id="IPR002125">
    <property type="entry name" value="CMP_dCMP_dom"/>
</dbReference>
<comment type="subunit">
    <text evidence="2 8">Homodimer.</text>
</comment>
<proteinExistence type="inferred from homology"/>
<evidence type="ECO:0000256" key="3">
    <source>
        <dbReference type="ARBA" id="ARBA00022694"/>
    </source>
</evidence>
<keyword evidence="5 8" id="KW-0378">Hydrolase</keyword>
<dbReference type="CDD" id="cd01285">
    <property type="entry name" value="nucleoside_deaminase"/>
    <property type="match status" value="1"/>
</dbReference>
<keyword evidence="11" id="KW-1185">Reference proteome</keyword>
<reference evidence="10" key="1">
    <citation type="submission" date="2021-12" db="EMBL/GenBank/DDBJ databases">
        <authorList>
            <person name="Rodrigo-Torres L."/>
            <person name="Arahal R. D."/>
            <person name="Lucena T."/>
        </authorList>
    </citation>
    <scope>NUCLEOTIDE SEQUENCE</scope>
    <source>
        <strain evidence="10">CECT 8419</strain>
    </source>
</reference>
<dbReference type="Gene3D" id="3.40.140.10">
    <property type="entry name" value="Cytidine Deaminase, domain 2"/>
    <property type="match status" value="1"/>
</dbReference>
<feature type="binding site" evidence="8">
    <location>
        <position position="89"/>
    </location>
    <ligand>
        <name>Zn(2+)</name>
        <dbReference type="ChEBI" id="CHEBI:29105"/>
        <note>catalytic</note>
    </ligand>
</feature>
<feature type="binding site" evidence="8">
    <location>
        <position position="86"/>
    </location>
    <ligand>
        <name>Zn(2+)</name>
        <dbReference type="ChEBI" id="CHEBI:29105"/>
        <note>catalytic</note>
    </ligand>
</feature>
<dbReference type="Pfam" id="PF00383">
    <property type="entry name" value="dCMP_cyt_deam_1"/>
    <property type="match status" value="1"/>
</dbReference>
<dbReference type="InterPro" id="IPR028883">
    <property type="entry name" value="tRNA_aden_deaminase"/>
</dbReference>
<evidence type="ECO:0000256" key="2">
    <source>
        <dbReference type="ARBA" id="ARBA00011738"/>
    </source>
</evidence>
<evidence type="ECO:0000256" key="5">
    <source>
        <dbReference type="ARBA" id="ARBA00022801"/>
    </source>
</evidence>
<comment type="function">
    <text evidence="8">Catalyzes the deamination of adenosine to inosine at the wobble position 34 of tRNA(Arg2).</text>
</comment>
<evidence type="ECO:0000256" key="4">
    <source>
        <dbReference type="ARBA" id="ARBA00022723"/>
    </source>
</evidence>
<feature type="active site" description="Proton donor" evidence="8">
    <location>
        <position position="58"/>
    </location>
</feature>
<sequence>MLEVYDDAYFMRQALKQAELAGTAGEIPVGAVVVADNRIIARGYNETERLNDVTAHAEIIALTAAANHLGDKYLRGCTLYVTLEPCPMCAGALHWAQTSRIVYGASDDKRGFMRFGRELLHPKTKLEFGVLHEDCARLMQQFFRQRR</sequence>
<comment type="cofactor">
    <cofactor evidence="8">
        <name>Zn(2+)</name>
        <dbReference type="ChEBI" id="CHEBI:29105"/>
    </cofactor>
    <text evidence="8">Binds 1 zinc ion per subunit.</text>
</comment>
<keyword evidence="6 8" id="KW-0862">Zinc</keyword>
<dbReference type="EC" id="3.5.4.33" evidence="8"/>
<dbReference type="InterPro" id="IPR016192">
    <property type="entry name" value="APOBEC/CMP_deaminase_Zn-bd"/>
</dbReference>
<feature type="domain" description="CMP/dCMP-type deaminase" evidence="9">
    <location>
        <begin position="5"/>
        <end position="115"/>
    </location>
</feature>